<keyword evidence="1" id="KW-1133">Transmembrane helix</keyword>
<comment type="caution">
    <text evidence="2">The sequence shown here is derived from an EMBL/GenBank/DDBJ whole genome shotgun (WGS) entry which is preliminary data.</text>
</comment>
<reference evidence="2" key="1">
    <citation type="submission" date="2020-02" db="EMBL/GenBank/DDBJ databases">
        <authorList>
            <person name="Gao J."/>
            <person name="Sun J."/>
        </authorList>
    </citation>
    <scope>NUCLEOTIDE SEQUENCE</scope>
    <source>
        <strain evidence="2">602-2</strain>
    </source>
</reference>
<sequence length="101" mass="11040">MMVLGLLGFLAMGAAGGALALRGVKIVNAMAAALLAADPQLDARYRRRWHTNIEGMRITAEYSRRFPGGPLIARLHRTYWAIGGWLTLCVVSVYALRDSLP</sequence>
<gene>
    <name evidence="2" type="ORF">G5B46_16160</name>
</gene>
<feature type="transmembrane region" description="Helical" evidence="1">
    <location>
        <begin position="78"/>
        <end position="96"/>
    </location>
</feature>
<proteinExistence type="predicted"/>
<accession>A0A6G4R0X4</accession>
<name>A0A6G4R0X4_9CAUL</name>
<evidence type="ECO:0000313" key="2">
    <source>
        <dbReference type="EMBL" id="NGM51145.1"/>
    </source>
</evidence>
<dbReference type="EMBL" id="JAAKGT010000008">
    <property type="protein sequence ID" value="NGM51145.1"/>
    <property type="molecule type" value="Genomic_DNA"/>
</dbReference>
<dbReference type="AlphaFoldDB" id="A0A6G4R0X4"/>
<evidence type="ECO:0000256" key="1">
    <source>
        <dbReference type="SAM" id="Phobius"/>
    </source>
</evidence>
<dbReference type="RefSeq" id="WP_165260338.1">
    <property type="nucleotide sequence ID" value="NZ_JAAKGT010000008.1"/>
</dbReference>
<keyword evidence="1" id="KW-0472">Membrane</keyword>
<keyword evidence="1" id="KW-0812">Transmembrane</keyword>
<protein>
    <submittedName>
        <fullName evidence="2">Uncharacterized protein</fullName>
    </submittedName>
</protein>
<organism evidence="2">
    <name type="scientific">Caulobacter sp. 602-2</name>
    <dbReference type="NCBI Taxonomy" id="2710887"/>
    <lineage>
        <taxon>Bacteria</taxon>
        <taxon>Pseudomonadati</taxon>
        <taxon>Pseudomonadota</taxon>
        <taxon>Alphaproteobacteria</taxon>
        <taxon>Caulobacterales</taxon>
        <taxon>Caulobacteraceae</taxon>
        <taxon>Caulobacter</taxon>
    </lineage>
</organism>